<sequence>MLIIAMNDLREYRLRYGVSQSAIANQISSKNGEKVSRQYINQVELGIGRNSSASEEFKKKYLQALYEIVQARQEK</sequence>
<keyword evidence="2" id="KW-1185">Reference proteome</keyword>
<dbReference type="AlphaFoldDB" id="A0AA42J0H4"/>
<accession>A0AA42J0H4</accession>
<dbReference type="EMBL" id="JAQIFT010000035">
    <property type="protein sequence ID" value="MDA3731435.1"/>
    <property type="molecule type" value="Genomic_DNA"/>
</dbReference>
<dbReference type="Proteomes" id="UP001169242">
    <property type="component" value="Unassembled WGS sequence"/>
</dbReference>
<protein>
    <submittedName>
        <fullName evidence="1">Uncharacterized protein</fullName>
    </submittedName>
</protein>
<proteinExistence type="predicted"/>
<evidence type="ECO:0000313" key="2">
    <source>
        <dbReference type="Proteomes" id="UP001169242"/>
    </source>
</evidence>
<evidence type="ECO:0000313" key="1">
    <source>
        <dbReference type="EMBL" id="MDA3731435.1"/>
    </source>
</evidence>
<dbReference type="RefSeq" id="WP_271011823.1">
    <property type="nucleotide sequence ID" value="NZ_JAQIFT010000035.1"/>
</dbReference>
<organism evidence="1 2">
    <name type="scientific">Holtiella tumoricola</name>
    <dbReference type="NCBI Taxonomy" id="3018743"/>
    <lineage>
        <taxon>Bacteria</taxon>
        <taxon>Bacillati</taxon>
        <taxon>Bacillota</taxon>
        <taxon>Clostridia</taxon>
        <taxon>Lachnospirales</taxon>
        <taxon>Cellulosilyticaceae</taxon>
        <taxon>Holtiella</taxon>
    </lineage>
</organism>
<reference evidence="1" key="1">
    <citation type="journal article" date="2023" name="Int. J. Syst. Evol. Microbiol.">
        <title>&lt;i&gt;Holtiella tumoricola&lt;/i&gt; gen. nov. sp. nov., isolated from a human clinical sample.</title>
        <authorList>
            <person name="Allen-Vercoe E."/>
            <person name="Daigneault M.C."/>
            <person name="Vancuren S.J."/>
            <person name="Cochrane K."/>
            <person name="O'Neal L.L."/>
            <person name="Sankaranarayanan K."/>
            <person name="Lawson P.A."/>
        </authorList>
    </citation>
    <scope>NUCLEOTIDE SEQUENCE</scope>
    <source>
        <strain evidence="1">CC70A</strain>
    </source>
</reference>
<name>A0AA42J0H4_9FIRM</name>
<comment type="caution">
    <text evidence="1">The sequence shown here is derived from an EMBL/GenBank/DDBJ whole genome shotgun (WGS) entry which is preliminary data.</text>
</comment>
<gene>
    <name evidence="1" type="ORF">PBV87_08090</name>
</gene>